<keyword evidence="3" id="KW-1185">Reference proteome</keyword>
<organism evidence="2 3">
    <name type="scientific">Rhodoferax aquaticus</name>
    <dbReference type="NCBI Taxonomy" id="2527691"/>
    <lineage>
        <taxon>Bacteria</taxon>
        <taxon>Pseudomonadati</taxon>
        <taxon>Pseudomonadota</taxon>
        <taxon>Betaproteobacteria</taxon>
        <taxon>Burkholderiales</taxon>
        <taxon>Comamonadaceae</taxon>
        <taxon>Rhodoferax</taxon>
    </lineage>
</organism>
<reference evidence="3" key="1">
    <citation type="submission" date="2019-02" db="EMBL/GenBank/DDBJ databases">
        <title>Complete genome sequence of Rhodoferax sp. Gr-4.</title>
        <authorList>
            <person name="Jin L."/>
        </authorList>
    </citation>
    <scope>NUCLEOTIDE SEQUENCE [LARGE SCALE GENOMIC DNA]</scope>
    <source>
        <strain evidence="3">Gr-4</strain>
    </source>
</reference>
<protein>
    <recommendedName>
        <fullName evidence="4">Rap1a immunity protein domain-containing protein</fullName>
    </recommendedName>
</protein>
<evidence type="ECO:0000313" key="2">
    <source>
        <dbReference type="EMBL" id="QDL53548.1"/>
    </source>
</evidence>
<feature type="chain" id="PRO_5022206154" description="Rap1a immunity protein domain-containing protein" evidence="1">
    <location>
        <begin position="30"/>
        <end position="126"/>
    </location>
</feature>
<dbReference type="KEGG" id="rhg:EXZ61_04790"/>
<gene>
    <name evidence="2" type="ORF">EXZ61_04790</name>
</gene>
<evidence type="ECO:0000313" key="3">
    <source>
        <dbReference type="Proteomes" id="UP000317365"/>
    </source>
</evidence>
<reference evidence="3" key="2">
    <citation type="journal article" date="2020" name="Int. J. Syst. Evol. Microbiol.">
        <title>Genomic insights into a novel species Rhodoferax aquaticus sp. nov., isolated from freshwater.</title>
        <authorList>
            <person name="Li T."/>
            <person name="Zhuo Y."/>
            <person name="Jin C.Z."/>
            <person name="Wu X."/>
            <person name="Ko S.R."/>
            <person name="Jin F.J."/>
            <person name="Ahn C.Y."/>
            <person name="Oh H.M."/>
            <person name="Lee H.G."/>
            <person name="Jin L."/>
        </authorList>
    </citation>
    <scope>NUCLEOTIDE SEQUENCE [LARGE SCALE GENOMIC DNA]</scope>
    <source>
        <strain evidence="3">Gr-4</strain>
    </source>
</reference>
<sequence>MLHTSFKSKWSLVGLAVLSFLMLASNAHAMSIRELRGLEKSDKSHGENYVNYYLVGTMEGVLEAQAQSARTGVLVAVCLEGRKLEPSMAKSLYNTELKRNQGVYEADMPVQLVMFNALSTVYPCSH</sequence>
<dbReference type="EMBL" id="CP036282">
    <property type="protein sequence ID" value="QDL53548.1"/>
    <property type="molecule type" value="Genomic_DNA"/>
</dbReference>
<feature type="signal peptide" evidence="1">
    <location>
        <begin position="1"/>
        <end position="29"/>
    </location>
</feature>
<proteinExistence type="predicted"/>
<dbReference type="AlphaFoldDB" id="A0A515ELL6"/>
<accession>A0A515ELL6</accession>
<dbReference type="Proteomes" id="UP000317365">
    <property type="component" value="Chromosome"/>
</dbReference>
<keyword evidence="1" id="KW-0732">Signal</keyword>
<name>A0A515ELL6_9BURK</name>
<evidence type="ECO:0008006" key="4">
    <source>
        <dbReference type="Google" id="ProtNLM"/>
    </source>
</evidence>
<evidence type="ECO:0000256" key="1">
    <source>
        <dbReference type="SAM" id="SignalP"/>
    </source>
</evidence>
<dbReference type="RefSeq" id="WP_142809540.1">
    <property type="nucleotide sequence ID" value="NZ_CP036282.1"/>
</dbReference>